<dbReference type="InterPro" id="IPR012363">
    <property type="entry name" value="PduX"/>
</dbReference>
<comment type="caution">
    <text evidence="3">The sequence shown here is derived from an EMBL/GenBank/DDBJ whole genome shotgun (WGS) entry which is preliminary data.</text>
</comment>
<dbReference type="Gene3D" id="3.30.230.10">
    <property type="match status" value="1"/>
</dbReference>
<dbReference type="Proteomes" id="UP000317122">
    <property type="component" value="Unassembled WGS sequence"/>
</dbReference>
<keyword evidence="1 3" id="KW-0418">Kinase</keyword>
<evidence type="ECO:0000313" key="4">
    <source>
        <dbReference type="Proteomes" id="UP000317122"/>
    </source>
</evidence>
<reference evidence="3 4" key="1">
    <citation type="journal article" date="2015" name="Stand. Genomic Sci.">
        <title>Genomic Encyclopedia of Bacterial and Archaeal Type Strains, Phase III: the genomes of soil and plant-associated and newly described type strains.</title>
        <authorList>
            <person name="Whitman W.B."/>
            <person name="Woyke T."/>
            <person name="Klenk H.P."/>
            <person name="Zhou Y."/>
            <person name="Lilburn T.G."/>
            <person name="Beck B.J."/>
            <person name="De Vos P."/>
            <person name="Vandamme P."/>
            <person name="Eisen J.A."/>
            <person name="Garrity G."/>
            <person name="Hugenholtz P."/>
            <person name="Kyrpides N.C."/>
        </authorList>
    </citation>
    <scope>NUCLEOTIDE SEQUENCE [LARGE SCALE GENOMIC DNA]</scope>
    <source>
        <strain evidence="3 4">CGMCC 1.2546</strain>
    </source>
</reference>
<dbReference type="InterPro" id="IPR020568">
    <property type="entry name" value="Ribosomal_Su5_D2-typ_SF"/>
</dbReference>
<accession>A0A562N882</accession>
<evidence type="ECO:0000313" key="3">
    <source>
        <dbReference type="EMBL" id="TWI28412.1"/>
    </source>
</evidence>
<proteinExistence type="predicted"/>
<organism evidence="3 4">
    <name type="scientific">Mesorhizobium tianshanense</name>
    <dbReference type="NCBI Taxonomy" id="39844"/>
    <lineage>
        <taxon>Bacteria</taxon>
        <taxon>Pseudomonadati</taxon>
        <taxon>Pseudomonadota</taxon>
        <taxon>Alphaproteobacteria</taxon>
        <taxon>Hyphomicrobiales</taxon>
        <taxon>Phyllobacteriaceae</taxon>
        <taxon>Mesorhizobium</taxon>
    </lineage>
</organism>
<dbReference type="PIRSF" id="PIRSF033887">
    <property type="entry name" value="PduX"/>
    <property type="match status" value="1"/>
</dbReference>
<evidence type="ECO:0000259" key="2">
    <source>
        <dbReference type="Pfam" id="PF00288"/>
    </source>
</evidence>
<gene>
    <name evidence="3" type="ORF">IQ26_05290</name>
</gene>
<dbReference type="GO" id="GO:0016301">
    <property type="term" value="F:kinase activity"/>
    <property type="evidence" value="ECO:0007669"/>
    <property type="project" value="UniProtKB-KW"/>
</dbReference>
<feature type="domain" description="GHMP kinase N-terminal" evidence="2">
    <location>
        <begin position="90"/>
        <end position="162"/>
    </location>
</feature>
<protein>
    <submittedName>
        <fullName evidence="3">Threonine kinase</fullName>
    </submittedName>
</protein>
<dbReference type="EMBL" id="VLKT01000038">
    <property type="protein sequence ID" value="TWI28412.1"/>
    <property type="molecule type" value="Genomic_DNA"/>
</dbReference>
<dbReference type="AlphaFoldDB" id="A0A562N882"/>
<dbReference type="GO" id="GO:0005524">
    <property type="term" value="F:ATP binding"/>
    <property type="evidence" value="ECO:0007669"/>
    <property type="project" value="InterPro"/>
</dbReference>
<dbReference type="OrthoDB" id="7298003at2"/>
<dbReference type="InterPro" id="IPR014721">
    <property type="entry name" value="Ribsml_uS5_D2-typ_fold_subgr"/>
</dbReference>
<keyword evidence="1 3" id="KW-0808">Transferase</keyword>
<dbReference type="InterPro" id="IPR006204">
    <property type="entry name" value="GHMP_kinase_N_dom"/>
</dbReference>
<sequence>MTQRGTPRSGYQTNWSNTNNENIALPLKVGVGRAHAHHGEFLQGVFEGDDGRLYRGLVTLPLTSQESLATFWPDERDGIRTRPANRTKAARAAALTLEHIGIAGGGGELTIESPILIGHGYGSSTADVIASIRAVAAAAGVTLRQSTVARLAVTAEGASDAIAYSDQALLFAHREGRAIEHFGGEFPPLLVVGFRDGSGRPIDTLRMRRARYDSEEIGVFRVLRGLAYRSIKQQDPRLLGRVATMSALISQRHLPKASFSAVLDIARDHDACGVQVAHSGTLIGILLDAVAPGAAKRAAELAKKVGGVGFKGIHTFAVNAEARIIQ</sequence>
<name>A0A562N882_9HYPH</name>
<dbReference type="SUPFAM" id="SSF54211">
    <property type="entry name" value="Ribosomal protein S5 domain 2-like"/>
    <property type="match status" value="1"/>
</dbReference>
<keyword evidence="4" id="KW-1185">Reference proteome</keyword>
<dbReference type="Pfam" id="PF00288">
    <property type="entry name" value="GHMP_kinases_N"/>
    <property type="match status" value="1"/>
</dbReference>
<evidence type="ECO:0000256" key="1">
    <source>
        <dbReference type="ARBA" id="ARBA00022777"/>
    </source>
</evidence>
<dbReference type="RefSeq" id="WP_145721313.1">
    <property type="nucleotide sequence ID" value="NZ_BSPF01000049.1"/>
</dbReference>